<dbReference type="Gene3D" id="3.40.605.10">
    <property type="entry name" value="Aldehyde Dehydrogenase, Chain A, domain 1"/>
    <property type="match status" value="1"/>
</dbReference>
<dbReference type="GO" id="GO:0004030">
    <property type="term" value="F:aldehyde dehydrogenase [NAD(P)+] activity"/>
    <property type="evidence" value="ECO:0007669"/>
    <property type="project" value="InterPro"/>
</dbReference>
<sequence>MAYKTIYPYNNKVLKEYDNASDADLEAALKTGHQLYLQWRQEEPQTRSVLLQKIAAAMKDKREQLAEAMTYDMGKLLVEAQGEVDLCIWIMQYYAEHGAELLQPVPLTTKLKHGYYLKQATGVLVAVEPWNFPLYQVVRVLAPNMMVGNPMILKSASICPTSVQMFADLVQSAGAPAGALTNLFISYDQVAKAIADPRVAGVCVTGSERAGASIAATAGQNLKKSTLELGGNDAFLILEDAKWSQLEQVVPQARLYNAGQVCTSSKRFIVPASMYDQFLEMLKTAFSQVKMGDPMAKTTTLAPLSSQSAKTKLQQQVATAVAGGAKVYYGNEPVDLPGQFFAPTILTDIQPDNPIFDQELFGPVASVYRVANEEEAIALANNSSYGLGGTVFSGDVEHAAQVAAKVETGMSFINDGWSSTPDMPFGGVKNSGYGRELSALGLEAFVNQHLVLKP</sequence>
<protein>
    <submittedName>
        <fullName evidence="7">Succinate-semialdehyde dehydrogenase</fullName>
    </submittedName>
</protein>
<dbReference type="PROSITE" id="PS00687">
    <property type="entry name" value="ALDEHYDE_DEHYDR_GLU"/>
    <property type="match status" value="1"/>
</dbReference>
<comment type="similarity">
    <text evidence="1 5">Belongs to the aldehyde dehydrogenase family.</text>
</comment>
<dbReference type="CDD" id="cd07100">
    <property type="entry name" value="ALDH_SSADH1_GabD1"/>
    <property type="match status" value="1"/>
</dbReference>
<feature type="active site" evidence="4">
    <location>
        <position position="228"/>
    </location>
</feature>
<dbReference type="InterPro" id="IPR029510">
    <property type="entry name" value="Ald_DH_CS_GLU"/>
</dbReference>
<keyword evidence="8" id="KW-1185">Reference proteome</keyword>
<dbReference type="FunFam" id="3.40.309.10:FF:000009">
    <property type="entry name" value="Aldehyde dehydrogenase A"/>
    <property type="match status" value="1"/>
</dbReference>
<dbReference type="OrthoDB" id="9762913at2"/>
<keyword evidence="2" id="KW-0521">NADP</keyword>
<proteinExistence type="inferred from homology"/>
<organism evidence="7 8">
    <name type="scientific">Bombilactobacillus mellifer</name>
    <dbReference type="NCBI Taxonomy" id="1218492"/>
    <lineage>
        <taxon>Bacteria</taxon>
        <taxon>Bacillati</taxon>
        <taxon>Bacillota</taxon>
        <taxon>Bacilli</taxon>
        <taxon>Lactobacillales</taxon>
        <taxon>Lactobacillaceae</taxon>
        <taxon>Bombilactobacillus</taxon>
    </lineage>
</organism>
<dbReference type="RefSeq" id="WP_046315438.1">
    <property type="nucleotide sequence ID" value="NZ_JBHSZT010000003.1"/>
</dbReference>
<evidence type="ECO:0000256" key="3">
    <source>
        <dbReference type="ARBA" id="ARBA00023002"/>
    </source>
</evidence>
<dbReference type="InterPro" id="IPR016163">
    <property type="entry name" value="Ald_DH_C"/>
</dbReference>
<dbReference type="PANTHER" id="PTHR43217">
    <property type="entry name" value="SUCCINATE SEMIALDEHYDE DEHYDROGENASE [NAD(P)+] SAD"/>
    <property type="match status" value="1"/>
</dbReference>
<dbReference type="InterPro" id="IPR044148">
    <property type="entry name" value="ALDH_GabD1-like"/>
</dbReference>
<dbReference type="HOGENOM" id="CLU_005391_1_0_9"/>
<dbReference type="PANTHER" id="PTHR43217:SF2">
    <property type="entry name" value="SUCCINATE-SEMIALDEHYDE DEHYDROGENASE [NADP(+)]"/>
    <property type="match status" value="1"/>
</dbReference>
<evidence type="ECO:0000313" key="8">
    <source>
        <dbReference type="Proteomes" id="UP000033558"/>
    </source>
</evidence>
<feature type="domain" description="Aldehyde dehydrogenase" evidence="6">
    <location>
        <begin position="3"/>
        <end position="448"/>
    </location>
</feature>
<name>A0A0F4LWM4_9LACO</name>
<dbReference type="EMBL" id="JXJQ01000003">
    <property type="protein sequence ID" value="KJY62768.1"/>
    <property type="molecule type" value="Genomic_DNA"/>
</dbReference>
<gene>
    <name evidence="7" type="ORF">JG30_02170</name>
</gene>
<evidence type="ECO:0000256" key="5">
    <source>
        <dbReference type="RuleBase" id="RU003345"/>
    </source>
</evidence>
<reference evidence="7 8" key="1">
    <citation type="submission" date="2015-01" db="EMBL/GenBank/DDBJ databases">
        <title>Comparative genomics of the lactic acid bacteria isolated from the honey bee gut.</title>
        <authorList>
            <person name="Ellegaard K.M."/>
            <person name="Tamarit D."/>
            <person name="Javelind E."/>
            <person name="Olofsson T."/>
            <person name="Andersson S.G."/>
            <person name="Vasquez A."/>
        </authorList>
    </citation>
    <scope>NUCLEOTIDE SEQUENCE [LARGE SCALE GENOMIC DNA]</scope>
    <source>
        <strain evidence="7 8">Bin4</strain>
    </source>
</reference>
<dbReference type="InterPro" id="IPR016162">
    <property type="entry name" value="Ald_DH_N"/>
</dbReference>
<keyword evidence="3 5" id="KW-0560">Oxidoreductase</keyword>
<dbReference type="STRING" id="1218492.JG30_02170"/>
<dbReference type="AlphaFoldDB" id="A0A0F4LWM4"/>
<dbReference type="Gene3D" id="3.40.309.10">
    <property type="entry name" value="Aldehyde Dehydrogenase, Chain A, domain 2"/>
    <property type="match status" value="1"/>
</dbReference>
<comment type="caution">
    <text evidence="7">The sequence shown here is derived from an EMBL/GenBank/DDBJ whole genome shotgun (WGS) entry which is preliminary data.</text>
</comment>
<dbReference type="InterPro" id="IPR015590">
    <property type="entry name" value="Aldehyde_DH_dom"/>
</dbReference>
<dbReference type="InterPro" id="IPR047110">
    <property type="entry name" value="GABD/Sad-like"/>
</dbReference>
<accession>A0A0F4LWM4</accession>
<dbReference type="SUPFAM" id="SSF53720">
    <property type="entry name" value="ALDH-like"/>
    <property type="match status" value="1"/>
</dbReference>
<dbReference type="InterPro" id="IPR016161">
    <property type="entry name" value="Ald_DH/histidinol_DH"/>
</dbReference>
<evidence type="ECO:0000313" key="7">
    <source>
        <dbReference type="EMBL" id="KJY62768.1"/>
    </source>
</evidence>
<evidence type="ECO:0000256" key="4">
    <source>
        <dbReference type="PROSITE-ProRule" id="PRU10007"/>
    </source>
</evidence>
<dbReference type="GO" id="GO:0004777">
    <property type="term" value="F:succinate-semialdehyde dehydrogenase (NAD+) activity"/>
    <property type="evidence" value="ECO:0007669"/>
    <property type="project" value="TreeGrafter"/>
</dbReference>
<dbReference type="PATRIC" id="fig|1218492.5.peg.329"/>
<evidence type="ECO:0000256" key="1">
    <source>
        <dbReference type="ARBA" id="ARBA00009986"/>
    </source>
</evidence>
<dbReference type="FunFam" id="3.40.605.10:FF:000012">
    <property type="entry name" value="NAD-dependent succinate-semialdehyde dehydrogenase"/>
    <property type="match status" value="1"/>
</dbReference>
<dbReference type="Proteomes" id="UP000033558">
    <property type="component" value="Unassembled WGS sequence"/>
</dbReference>
<dbReference type="Pfam" id="PF00171">
    <property type="entry name" value="Aldedh"/>
    <property type="match status" value="1"/>
</dbReference>
<evidence type="ECO:0000256" key="2">
    <source>
        <dbReference type="ARBA" id="ARBA00022857"/>
    </source>
</evidence>
<evidence type="ECO:0000259" key="6">
    <source>
        <dbReference type="Pfam" id="PF00171"/>
    </source>
</evidence>